<organism evidence="1 2">
    <name type="scientific">Flavobacterium enshiense DK69</name>
    <dbReference type="NCBI Taxonomy" id="1107311"/>
    <lineage>
        <taxon>Bacteria</taxon>
        <taxon>Pseudomonadati</taxon>
        <taxon>Bacteroidota</taxon>
        <taxon>Flavobacteriia</taxon>
        <taxon>Flavobacteriales</taxon>
        <taxon>Flavobacteriaceae</taxon>
        <taxon>Flavobacterium</taxon>
    </lineage>
</organism>
<evidence type="ECO:0000313" key="2">
    <source>
        <dbReference type="Proteomes" id="UP000030149"/>
    </source>
</evidence>
<gene>
    <name evidence="1" type="ORF">Q767_15650</name>
</gene>
<comment type="caution">
    <text evidence="1">The sequence shown here is derived from an EMBL/GenBank/DDBJ whole genome shotgun (WGS) entry which is preliminary data.</text>
</comment>
<dbReference type="Proteomes" id="UP000030149">
    <property type="component" value="Unassembled WGS sequence"/>
</dbReference>
<name>A0A0A2MJ26_9FLAO</name>
<sequence length="123" mass="14908">MFNRNWNQNHEAFWKPALELNHNGLSNFQNNLINEVKELLNSKSINYSEKTSEHRDINDDDKKVKMITLSLNDYPESKIWIYHDMAEYDLNKIHHIYEEWGYLNPNDLKERFLNSIREILKVK</sequence>
<reference evidence="1 2" key="2">
    <citation type="journal article" date="2015" name="Stand. Genomic Sci.">
        <title>High quality draft genomic sequence of Flavobacterium enshiense DK69(T) and comparison among Flavobacterium genomes.</title>
        <authorList>
            <person name="Zeng Z."/>
            <person name="Chen C."/>
            <person name="Du H."/>
            <person name="Wang G."/>
            <person name="Li M."/>
        </authorList>
    </citation>
    <scope>NUCLEOTIDE SEQUENCE [LARGE SCALE GENOMIC DNA]</scope>
    <source>
        <strain evidence="1 2">DK69</strain>
    </source>
</reference>
<evidence type="ECO:0000313" key="1">
    <source>
        <dbReference type="EMBL" id="KGO92294.1"/>
    </source>
</evidence>
<dbReference type="RefSeq" id="WP_035630970.1">
    <property type="nucleotide sequence ID" value="NZ_AVCS01000032.1"/>
</dbReference>
<dbReference type="PATRIC" id="fig|1107311.5.peg.2143"/>
<dbReference type="EMBL" id="JRLZ01000028">
    <property type="protein sequence ID" value="KGO92294.1"/>
    <property type="molecule type" value="Genomic_DNA"/>
</dbReference>
<evidence type="ECO:0008006" key="3">
    <source>
        <dbReference type="Google" id="ProtNLM"/>
    </source>
</evidence>
<keyword evidence="2" id="KW-1185">Reference proteome</keyword>
<reference evidence="2" key="1">
    <citation type="submission" date="2013-09" db="EMBL/GenBank/DDBJ databases">
        <authorList>
            <person name="Zeng Z."/>
            <person name="Chen C."/>
        </authorList>
    </citation>
    <scope>NUCLEOTIDE SEQUENCE [LARGE SCALE GENOMIC DNA]</scope>
    <source>
        <strain evidence="2">DK69</strain>
    </source>
</reference>
<dbReference type="STRING" id="1107311.Q767_15650"/>
<proteinExistence type="predicted"/>
<protein>
    <recommendedName>
        <fullName evidence="3">DUF4268 domain-containing protein</fullName>
    </recommendedName>
</protein>
<accession>A0A0A2MJ26</accession>
<dbReference type="AlphaFoldDB" id="A0A0A2MJ26"/>